<evidence type="ECO:0000256" key="3">
    <source>
        <dbReference type="ARBA" id="ARBA00022490"/>
    </source>
</evidence>
<proteinExistence type="inferred from homology"/>
<dbReference type="InterPro" id="IPR002052">
    <property type="entry name" value="DNA_methylase_N6_adenine_CS"/>
</dbReference>
<sequence length="333" mass="37954">MLYVEILGNLPEMAQGEVKALLEMASPDFKIIERDYLFLAIKGNESAFPFLSRLGLAHEYGRLLFFAESLEELYSKAENTEWEKHIEGAFKVDRETMANCSHKVEDIERKLGALISKRGFKVNLSSPDTLIRVYCGKKLWVGVRERFFKAKPFNERKADQRPFYKPIALPPRVARAMVNLSRARREILDPFMGTGGILIEAGLMGLRAYGVDLRKDMVEGAKRNLEHYGVKDCILKQGDATKLKELFPGKTFEAVATDPPYGSSATLGGRKREELYKKALSSIYDVLSGYLSIAFPAQFNAERVAEKIGFEVLEKYYQRVHSSLDRYFYVMRT</sequence>
<dbReference type="SMART" id="SM00981">
    <property type="entry name" value="THUMP"/>
    <property type="match status" value="1"/>
</dbReference>
<comment type="caution">
    <text evidence="17">The sequence shown here is derived from an EMBL/GenBank/DDBJ whole genome shotgun (WGS) entry which is preliminary data.</text>
</comment>
<dbReference type="InterPro" id="IPR004114">
    <property type="entry name" value="THUMP_dom"/>
</dbReference>
<evidence type="ECO:0000256" key="7">
    <source>
        <dbReference type="ARBA" id="ARBA00022691"/>
    </source>
</evidence>
<organism evidence="17">
    <name type="scientific">Thermococcus litoralis</name>
    <dbReference type="NCBI Taxonomy" id="2265"/>
    <lineage>
        <taxon>Archaea</taxon>
        <taxon>Methanobacteriati</taxon>
        <taxon>Methanobacteriota</taxon>
        <taxon>Thermococci</taxon>
        <taxon>Thermococcales</taxon>
        <taxon>Thermococcaceae</taxon>
        <taxon>Thermococcus</taxon>
    </lineage>
</organism>
<dbReference type="Gene3D" id="3.40.50.150">
    <property type="entry name" value="Vaccinia Virus protein VP39"/>
    <property type="match status" value="1"/>
</dbReference>
<dbReference type="SUPFAM" id="SSF53335">
    <property type="entry name" value="S-adenosyl-L-methionine-dependent methyltransferases"/>
    <property type="match status" value="1"/>
</dbReference>
<dbReference type="PANTHER" id="PTHR14911">
    <property type="entry name" value="THUMP DOMAIN-CONTAINING"/>
    <property type="match status" value="1"/>
</dbReference>
<comment type="subunit">
    <text evidence="2">Monomer.</text>
</comment>
<dbReference type="CDD" id="cd02440">
    <property type="entry name" value="AdoMet_MTases"/>
    <property type="match status" value="1"/>
</dbReference>
<name>A0A7C0TZF1_THELI</name>
<dbReference type="PROSITE" id="PS51165">
    <property type="entry name" value="THUMP"/>
    <property type="match status" value="1"/>
</dbReference>
<dbReference type="FunFam" id="3.40.50.150:FF:000251">
    <property type="entry name" value="Putative RNA methylase"/>
    <property type="match status" value="1"/>
</dbReference>
<keyword evidence="5 17" id="KW-0489">Methyltransferase</keyword>
<protein>
    <recommendedName>
        <fullName evidence="13">tRNA (guanine(10)-N(2))-dimethyltransferase</fullName>
        <ecNumber evidence="13">2.1.1.213</ecNumber>
    </recommendedName>
    <alternativeName>
        <fullName evidence="14">tRNA:G10 dimethyltransferase</fullName>
    </alternativeName>
</protein>
<keyword evidence="6" id="KW-0808">Transferase</keyword>
<comment type="similarity">
    <text evidence="12">Belongs to the methyltransferase superfamily. Trm-G10 family.</text>
</comment>
<dbReference type="SUPFAM" id="SSF143437">
    <property type="entry name" value="THUMP domain-like"/>
    <property type="match status" value="1"/>
</dbReference>
<dbReference type="PANTHER" id="PTHR14911:SF21">
    <property type="entry name" value="N2-METHYLGUANOSINE TRNA METHYLTRANSFERASE"/>
    <property type="match status" value="1"/>
</dbReference>
<dbReference type="GO" id="GO:0000049">
    <property type="term" value="F:tRNA binding"/>
    <property type="evidence" value="ECO:0007669"/>
    <property type="project" value="UniProtKB-KW"/>
</dbReference>
<dbReference type="GO" id="GO:0160101">
    <property type="term" value="F:tRNA (guanine(10)-N2)-dimethyltransferase activity"/>
    <property type="evidence" value="ECO:0007669"/>
    <property type="project" value="UniProtKB-EC"/>
</dbReference>
<dbReference type="GO" id="GO:0005737">
    <property type="term" value="C:cytoplasm"/>
    <property type="evidence" value="ECO:0007669"/>
    <property type="project" value="UniProtKB-SubCell"/>
</dbReference>
<comment type="function">
    <text evidence="11">Catalyzes the adenosylmethionine-dependent methylation of the exocyclic amino group (N(2)) of guanosine at position 10 of various tRNAs. Acts via a two-step process that leads to the formation of either N(2)-monomethyl (m(2)G) or N(2)-dimethylguanosine (m(2)(2)G).</text>
</comment>
<dbReference type="InterPro" id="IPR029063">
    <property type="entry name" value="SAM-dependent_MTases_sf"/>
</dbReference>
<dbReference type="AlphaFoldDB" id="A0A7C0TZF1"/>
<feature type="domain" description="THUMP" evidence="16">
    <location>
        <begin position="44"/>
        <end position="147"/>
    </location>
</feature>
<evidence type="ECO:0000256" key="10">
    <source>
        <dbReference type="ARBA" id="ARBA00051883"/>
    </source>
</evidence>
<dbReference type="EC" id="2.1.1.213" evidence="13"/>
<accession>A0A7C0TZF1</accession>
<evidence type="ECO:0000256" key="9">
    <source>
        <dbReference type="ARBA" id="ARBA00022884"/>
    </source>
</evidence>
<keyword evidence="3" id="KW-0963">Cytoplasm</keyword>
<reference evidence="17" key="1">
    <citation type="journal article" date="2020" name="mSystems">
        <title>Genome- and Community-Level Interaction Insights into Carbon Utilization and Element Cycling Functions of Hydrothermarchaeota in Hydrothermal Sediment.</title>
        <authorList>
            <person name="Zhou Z."/>
            <person name="Liu Y."/>
            <person name="Xu W."/>
            <person name="Pan J."/>
            <person name="Luo Z.H."/>
            <person name="Li M."/>
        </authorList>
    </citation>
    <scope>NUCLEOTIDE SEQUENCE [LARGE SCALE GENOMIC DNA]</scope>
    <source>
        <strain evidence="17">HyVt-151</strain>
    </source>
</reference>
<dbReference type="Pfam" id="PF01170">
    <property type="entry name" value="UPF0020"/>
    <property type="match status" value="1"/>
</dbReference>
<keyword evidence="9 15" id="KW-0694">RNA-binding</keyword>
<dbReference type="Proteomes" id="UP000886210">
    <property type="component" value="Unassembled WGS sequence"/>
</dbReference>
<dbReference type="EMBL" id="DQYG01000170">
    <property type="protein sequence ID" value="HDD31767.1"/>
    <property type="molecule type" value="Genomic_DNA"/>
</dbReference>
<keyword evidence="7" id="KW-0949">S-adenosyl-L-methionine</keyword>
<keyword evidence="4" id="KW-0820">tRNA-binding</keyword>
<evidence type="ECO:0000256" key="11">
    <source>
        <dbReference type="ARBA" id="ARBA00054380"/>
    </source>
</evidence>
<dbReference type="InterPro" id="IPR005885">
    <property type="entry name" value="TrmG10"/>
</dbReference>
<keyword evidence="8" id="KW-0819">tRNA processing</keyword>
<evidence type="ECO:0000256" key="14">
    <source>
        <dbReference type="ARBA" id="ARBA00082665"/>
    </source>
</evidence>
<dbReference type="InterPro" id="IPR000241">
    <property type="entry name" value="RlmKL-like_Mtase"/>
</dbReference>
<evidence type="ECO:0000256" key="2">
    <source>
        <dbReference type="ARBA" id="ARBA00011245"/>
    </source>
</evidence>
<dbReference type="GO" id="GO:0030488">
    <property type="term" value="P:tRNA methylation"/>
    <property type="evidence" value="ECO:0007669"/>
    <property type="project" value="InterPro"/>
</dbReference>
<evidence type="ECO:0000256" key="4">
    <source>
        <dbReference type="ARBA" id="ARBA00022555"/>
    </source>
</evidence>
<evidence type="ECO:0000256" key="6">
    <source>
        <dbReference type="ARBA" id="ARBA00022679"/>
    </source>
</evidence>
<dbReference type="NCBIfam" id="TIGR01177">
    <property type="entry name" value="TIGR01177 family methyltransferase"/>
    <property type="match status" value="1"/>
</dbReference>
<evidence type="ECO:0000256" key="1">
    <source>
        <dbReference type="ARBA" id="ARBA00004496"/>
    </source>
</evidence>
<evidence type="ECO:0000256" key="5">
    <source>
        <dbReference type="ARBA" id="ARBA00022603"/>
    </source>
</evidence>
<evidence type="ECO:0000256" key="12">
    <source>
        <dbReference type="ARBA" id="ARBA00061338"/>
    </source>
</evidence>
<evidence type="ECO:0000313" key="17">
    <source>
        <dbReference type="EMBL" id="HDD31767.1"/>
    </source>
</evidence>
<evidence type="ECO:0000256" key="13">
    <source>
        <dbReference type="ARBA" id="ARBA00066936"/>
    </source>
</evidence>
<gene>
    <name evidence="17" type="ORF">ENF72_04035</name>
</gene>
<comment type="catalytic activity">
    <reaction evidence="10">
        <text>guanosine(10) in tRNA + 2 S-adenosyl-L-methionine = N(2)-dimethylguanosine(10) in tRNA + 2 S-adenosyl-L-homocysteine + 2 H(+)</text>
        <dbReference type="Rhea" id="RHEA:43124"/>
        <dbReference type="Rhea" id="RHEA-COMP:10355"/>
        <dbReference type="Rhea" id="RHEA-COMP:10358"/>
        <dbReference type="ChEBI" id="CHEBI:15378"/>
        <dbReference type="ChEBI" id="CHEBI:57856"/>
        <dbReference type="ChEBI" id="CHEBI:59789"/>
        <dbReference type="ChEBI" id="CHEBI:74269"/>
        <dbReference type="ChEBI" id="CHEBI:74513"/>
        <dbReference type="EC" id="2.1.1.213"/>
    </reaction>
</comment>
<evidence type="ECO:0000259" key="16">
    <source>
        <dbReference type="PROSITE" id="PS51165"/>
    </source>
</evidence>
<dbReference type="PROSITE" id="PS00092">
    <property type="entry name" value="N6_MTASE"/>
    <property type="match status" value="1"/>
</dbReference>
<evidence type="ECO:0000256" key="8">
    <source>
        <dbReference type="ARBA" id="ARBA00022694"/>
    </source>
</evidence>
<dbReference type="GO" id="GO:0160102">
    <property type="term" value="F:tRNA (guanine(10)-N2)-methyltransferase activity"/>
    <property type="evidence" value="ECO:0007669"/>
    <property type="project" value="InterPro"/>
</dbReference>
<dbReference type="Pfam" id="PF02926">
    <property type="entry name" value="THUMP"/>
    <property type="match status" value="1"/>
</dbReference>
<comment type="subcellular location">
    <subcellularLocation>
        <location evidence="1">Cytoplasm</location>
    </subcellularLocation>
</comment>
<dbReference type="CDD" id="cd11715">
    <property type="entry name" value="THUMP_AdoMetMT"/>
    <property type="match status" value="1"/>
</dbReference>
<evidence type="ECO:0000256" key="15">
    <source>
        <dbReference type="PROSITE-ProRule" id="PRU00529"/>
    </source>
</evidence>